<dbReference type="HAMAP" id="MF_00692">
    <property type="entry name" value="SelO"/>
    <property type="match status" value="1"/>
</dbReference>
<name>A0A0F0KG75_9MICO</name>
<dbReference type="NCBIfam" id="NF000658">
    <property type="entry name" value="PRK00029.1"/>
    <property type="match status" value="1"/>
</dbReference>
<keyword evidence="10" id="KW-1185">Reference proteome</keyword>
<evidence type="ECO:0000256" key="3">
    <source>
        <dbReference type="ARBA" id="ARBA00022695"/>
    </source>
</evidence>
<comment type="catalytic activity">
    <reaction evidence="8">
        <text>L-seryl-[protein] + UTP = O-(5'-uridylyl)-L-seryl-[protein] + diphosphate</text>
        <dbReference type="Rhea" id="RHEA:64604"/>
        <dbReference type="Rhea" id="RHEA-COMP:9863"/>
        <dbReference type="Rhea" id="RHEA-COMP:16635"/>
        <dbReference type="ChEBI" id="CHEBI:29999"/>
        <dbReference type="ChEBI" id="CHEBI:33019"/>
        <dbReference type="ChEBI" id="CHEBI:46398"/>
        <dbReference type="ChEBI" id="CHEBI:156051"/>
    </reaction>
</comment>
<keyword evidence="8" id="KW-0464">Manganese</keyword>
<evidence type="ECO:0000256" key="1">
    <source>
        <dbReference type="ARBA" id="ARBA00009747"/>
    </source>
</evidence>
<evidence type="ECO:0000256" key="8">
    <source>
        <dbReference type="HAMAP-Rule" id="MF_00692"/>
    </source>
</evidence>
<dbReference type="InterPro" id="IPR003846">
    <property type="entry name" value="SelO"/>
</dbReference>
<feature type="binding site" evidence="8">
    <location>
        <position position="99"/>
    </location>
    <ligand>
        <name>ATP</name>
        <dbReference type="ChEBI" id="CHEBI:30616"/>
    </ligand>
</feature>
<reference evidence="9 10" key="1">
    <citation type="submission" date="2015-02" db="EMBL/GenBank/DDBJ databases">
        <title>Draft genome sequences of ten Microbacterium spp. with emphasis on heavy metal contaminated environments.</title>
        <authorList>
            <person name="Corretto E."/>
        </authorList>
    </citation>
    <scope>NUCLEOTIDE SEQUENCE [LARGE SCALE GENOMIC DNA]</scope>
    <source>
        <strain evidence="9 10">DSM 23848</strain>
    </source>
</reference>
<evidence type="ECO:0000256" key="2">
    <source>
        <dbReference type="ARBA" id="ARBA00022679"/>
    </source>
</evidence>
<dbReference type="Pfam" id="PF02696">
    <property type="entry name" value="SelO"/>
    <property type="match status" value="1"/>
</dbReference>
<feature type="binding site" evidence="8">
    <location>
        <position position="131"/>
    </location>
    <ligand>
        <name>ATP</name>
        <dbReference type="ChEBI" id="CHEBI:30616"/>
    </ligand>
</feature>
<dbReference type="PATRIC" id="fig|582680.7.peg.2961"/>
<feature type="binding site" evidence="8">
    <location>
        <position position="132"/>
    </location>
    <ligand>
        <name>ATP</name>
        <dbReference type="ChEBI" id="CHEBI:30616"/>
    </ligand>
</feature>
<dbReference type="PANTHER" id="PTHR32057:SF14">
    <property type="entry name" value="PROTEIN ADENYLYLTRANSFERASE SELO, MITOCHONDRIAL"/>
    <property type="match status" value="1"/>
</dbReference>
<keyword evidence="2 8" id="KW-0808">Transferase</keyword>
<feature type="binding site" evidence="8">
    <location>
        <position position="269"/>
    </location>
    <ligand>
        <name>Mg(2+)</name>
        <dbReference type="ChEBI" id="CHEBI:18420"/>
    </ligand>
</feature>
<evidence type="ECO:0000313" key="10">
    <source>
        <dbReference type="Proteomes" id="UP000033448"/>
    </source>
</evidence>
<dbReference type="GO" id="GO:0030145">
    <property type="term" value="F:manganese ion binding"/>
    <property type="evidence" value="ECO:0007669"/>
    <property type="project" value="UniProtKB-UniRule"/>
</dbReference>
<evidence type="ECO:0000313" key="9">
    <source>
        <dbReference type="EMBL" id="KJL19858.1"/>
    </source>
</evidence>
<evidence type="ECO:0000256" key="7">
    <source>
        <dbReference type="ARBA" id="ARBA00022842"/>
    </source>
</evidence>
<protein>
    <recommendedName>
        <fullName evidence="8">Protein nucleotidyltransferase YdiU</fullName>
        <ecNumber evidence="8">2.7.7.-</ecNumber>
    </recommendedName>
    <alternativeName>
        <fullName evidence="8">Protein adenylyltransferase YdiU</fullName>
        <ecNumber evidence="8">2.7.7.108</ecNumber>
    </alternativeName>
    <alternativeName>
        <fullName evidence="8">Protein uridylyltransferase YdiU</fullName>
        <ecNumber evidence="8">2.7.7.-</ecNumber>
    </alternativeName>
</protein>
<feature type="active site" description="Proton acceptor" evidence="8">
    <location>
        <position position="259"/>
    </location>
</feature>
<keyword evidence="5 8" id="KW-0547">Nucleotide-binding</keyword>
<dbReference type="OrthoDB" id="9776281at2"/>
<dbReference type="EC" id="2.7.7.108" evidence="8"/>
<comment type="cofactor">
    <cofactor evidence="8">
        <name>Mg(2+)</name>
        <dbReference type="ChEBI" id="CHEBI:18420"/>
    </cofactor>
    <cofactor evidence="8">
        <name>Mn(2+)</name>
        <dbReference type="ChEBI" id="CHEBI:29035"/>
    </cofactor>
</comment>
<dbReference type="PANTHER" id="PTHR32057">
    <property type="entry name" value="PROTEIN ADENYLYLTRANSFERASE SELO, MITOCHONDRIAL"/>
    <property type="match status" value="1"/>
</dbReference>
<proteinExistence type="inferred from homology"/>
<dbReference type="AlphaFoldDB" id="A0A0F0KG75"/>
<dbReference type="RefSeq" id="WP_045251552.1">
    <property type="nucleotide sequence ID" value="NZ_JYIT01000083.1"/>
</dbReference>
<dbReference type="GO" id="GO:0000287">
    <property type="term" value="F:magnesium ion binding"/>
    <property type="evidence" value="ECO:0007669"/>
    <property type="project" value="UniProtKB-UniRule"/>
</dbReference>
<keyword evidence="7 8" id="KW-0460">Magnesium</keyword>
<keyword evidence="6 8" id="KW-0067">ATP-binding</keyword>
<comment type="caution">
    <text evidence="9">The sequence shown here is derived from an EMBL/GenBank/DDBJ whole genome shotgun (WGS) entry which is preliminary data.</text>
</comment>
<feature type="binding site" evidence="8">
    <location>
        <position position="260"/>
    </location>
    <ligand>
        <name>Mg(2+)</name>
        <dbReference type="ChEBI" id="CHEBI:18420"/>
    </ligand>
</feature>
<evidence type="ECO:0000256" key="4">
    <source>
        <dbReference type="ARBA" id="ARBA00022723"/>
    </source>
</evidence>
<feature type="binding site" evidence="8">
    <location>
        <position position="120"/>
    </location>
    <ligand>
        <name>ATP</name>
        <dbReference type="ChEBI" id="CHEBI:30616"/>
    </ligand>
</feature>
<accession>A0A0F0KG75</accession>
<gene>
    <name evidence="8" type="primary">ydiU</name>
    <name evidence="8" type="synonym">selO</name>
    <name evidence="9" type="ORF">RL72_02904</name>
</gene>
<dbReference type="Proteomes" id="UP000033448">
    <property type="component" value="Unassembled WGS sequence"/>
</dbReference>
<evidence type="ECO:0000256" key="5">
    <source>
        <dbReference type="ARBA" id="ARBA00022741"/>
    </source>
</evidence>
<organism evidence="9 10">
    <name type="scientific">Microbacterium azadirachtae</name>
    <dbReference type="NCBI Taxonomy" id="582680"/>
    <lineage>
        <taxon>Bacteria</taxon>
        <taxon>Bacillati</taxon>
        <taxon>Actinomycetota</taxon>
        <taxon>Actinomycetes</taxon>
        <taxon>Micrococcales</taxon>
        <taxon>Microbacteriaceae</taxon>
        <taxon>Microbacterium</taxon>
    </lineage>
</organism>
<dbReference type="GO" id="GO:0070733">
    <property type="term" value="F:AMPylase activity"/>
    <property type="evidence" value="ECO:0007669"/>
    <property type="project" value="UniProtKB-EC"/>
</dbReference>
<comment type="catalytic activity">
    <reaction evidence="8">
        <text>L-threonyl-[protein] + ATP = 3-O-(5'-adenylyl)-L-threonyl-[protein] + diphosphate</text>
        <dbReference type="Rhea" id="RHEA:54292"/>
        <dbReference type="Rhea" id="RHEA-COMP:11060"/>
        <dbReference type="Rhea" id="RHEA-COMP:13847"/>
        <dbReference type="ChEBI" id="CHEBI:30013"/>
        <dbReference type="ChEBI" id="CHEBI:30616"/>
        <dbReference type="ChEBI" id="CHEBI:33019"/>
        <dbReference type="ChEBI" id="CHEBI:138113"/>
        <dbReference type="EC" id="2.7.7.108"/>
    </reaction>
</comment>
<dbReference type="EMBL" id="JYIT01000083">
    <property type="protein sequence ID" value="KJL19858.1"/>
    <property type="molecule type" value="Genomic_DNA"/>
</dbReference>
<sequence length="495" mass="53961">MTPQTAPGAARRPPVLEQNWGRLLPELSRPVSPARTPDPRLIVLNDEIAEELGLDAGWLRSDDGVRFLTGEHRAAGTSAVAQVYAGHQWGEFRPILGDGRAALLGEGRDRRGRLRDVHLKGIGPTSMSRVDGFATLGPMLREHLMGEAMQALDVPTTRALAVVSTGAPRDRDGQVLPGAVLARTAASHVRFGSFEYARTHEDPGLLRRLADHVIARHHPQAARAEHPYRALLAEIVEAVAALTAHWMQIGFVHGVLSTDNVLVSAETIDYGPCAFLDAYEPGARFSSLDALGRYAYDRQPAIMRWNLERLAEAIAPLLDADPATAERTGAEIAASFDDRYRAHRSLAFRRKLGLGRGADRAEADELTDAALALLAEHAVDFTGFWRDLAAAASGDERPVRSRFLGTVPGLDAWLRRWRALRPDEDRIRATSPVYIARNHLVEEALAAAVDGDIAPYTQLLGLLRTPFAERAGRENRRFALPAPGGSPRHVTSCGT</sequence>
<evidence type="ECO:0000256" key="6">
    <source>
        <dbReference type="ARBA" id="ARBA00022840"/>
    </source>
</evidence>
<comment type="similarity">
    <text evidence="1 8">Belongs to the SELO family.</text>
</comment>
<feature type="binding site" evidence="8">
    <location>
        <position position="100"/>
    </location>
    <ligand>
        <name>ATP</name>
        <dbReference type="ChEBI" id="CHEBI:30616"/>
    </ligand>
</feature>
<comment type="function">
    <text evidence="8">Nucleotidyltransferase involved in the post-translational modification of proteins. It can catalyze the addition of adenosine monophosphate (AMP) or uridine monophosphate (UMP) to a protein, resulting in modifications known as AMPylation and UMPylation.</text>
</comment>
<keyword evidence="3 8" id="KW-0548">Nucleotidyltransferase</keyword>
<dbReference type="GO" id="GO:0005524">
    <property type="term" value="F:ATP binding"/>
    <property type="evidence" value="ECO:0007669"/>
    <property type="project" value="UniProtKB-UniRule"/>
</dbReference>
<feature type="binding site" evidence="8">
    <location>
        <position position="269"/>
    </location>
    <ligand>
        <name>ATP</name>
        <dbReference type="ChEBI" id="CHEBI:30616"/>
    </ligand>
</feature>
<keyword evidence="4 8" id="KW-0479">Metal-binding</keyword>
<feature type="binding site" evidence="8">
    <location>
        <position position="97"/>
    </location>
    <ligand>
        <name>ATP</name>
        <dbReference type="ChEBI" id="CHEBI:30616"/>
    </ligand>
</feature>
<comment type="catalytic activity">
    <reaction evidence="8">
        <text>L-tyrosyl-[protein] + ATP = O-(5'-adenylyl)-L-tyrosyl-[protein] + diphosphate</text>
        <dbReference type="Rhea" id="RHEA:54288"/>
        <dbReference type="Rhea" id="RHEA-COMP:10136"/>
        <dbReference type="Rhea" id="RHEA-COMP:13846"/>
        <dbReference type="ChEBI" id="CHEBI:30616"/>
        <dbReference type="ChEBI" id="CHEBI:33019"/>
        <dbReference type="ChEBI" id="CHEBI:46858"/>
        <dbReference type="ChEBI" id="CHEBI:83624"/>
        <dbReference type="EC" id="2.7.7.108"/>
    </reaction>
</comment>
<dbReference type="EC" id="2.7.7.-" evidence="8"/>
<comment type="catalytic activity">
    <reaction evidence="8">
        <text>L-histidyl-[protein] + UTP = N(tele)-(5'-uridylyl)-L-histidyl-[protein] + diphosphate</text>
        <dbReference type="Rhea" id="RHEA:83891"/>
        <dbReference type="Rhea" id="RHEA-COMP:9745"/>
        <dbReference type="Rhea" id="RHEA-COMP:20239"/>
        <dbReference type="ChEBI" id="CHEBI:29979"/>
        <dbReference type="ChEBI" id="CHEBI:33019"/>
        <dbReference type="ChEBI" id="CHEBI:46398"/>
        <dbReference type="ChEBI" id="CHEBI:233474"/>
    </reaction>
</comment>
<comment type="catalytic activity">
    <reaction evidence="8">
        <text>L-seryl-[protein] + ATP = 3-O-(5'-adenylyl)-L-seryl-[protein] + diphosphate</text>
        <dbReference type="Rhea" id="RHEA:58120"/>
        <dbReference type="Rhea" id="RHEA-COMP:9863"/>
        <dbReference type="Rhea" id="RHEA-COMP:15073"/>
        <dbReference type="ChEBI" id="CHEBI:29999"/>
        <dbReference type="ChEBI" id="CHEBI:30616"/>
        <dbReference type="ChEBI" id="CHEBI:33019"/>
        <dbReference type="ChEBI" id="CHEBI:142516"/>
        <dbReference type="EC" id="2.7.7.108"/>
    </reaction>
</comment>
<feature type="binding site" evidence="8">
    <location>
        <position position="190"/>
    </location>
    <ligand>
        <name>ATP</name>
        <dbReference type="ChEBI" id="CHEBI:30616"/>
    </ligand>
</feature>
<feature type="binding site" evidence="8">
    <location>
        <position position="183"/>
    </location>
    <ligand>
        <name>ATP</name>
        <dbReference type="ChEBI" id="CHEBI:30616"/>
    </ligand>
</feature>
<comment type="catalytic activity">
    <reaction evidence="8">
        <text>L-tyrosyl-[protein] + UTP = O-(5'-uridylyl)-L-tyrosyl-[protein] + diphosphate</text>
        <dbReference type="Rhea" id="RHEA:83887"/>
        <dbReference type="Rhea" id="RHEA-COMP:10136"/>
        <dbReference type="Rhea" id="RHEA-COMP:20238"/>
        <dbReference type="ChEBI" id="CHEBI:33019"/>
        <dbReference type="ChEBI" id="CHEBI:46398"/>
        <dbReference type="ChEBI" id="CHEBI:46858"/>
        <dbReference type="ChEBI" id="CHEBI:90602"/>
    </reaction>
</comment>